<dbReference type="Gene3D" id="3.40.50.1100">
    <property type="match status" value="2"/>
</dbReference>
<dbReference type="PANTHER" id="PTHR42690:SF1">
    <property type="entry name" value="THREONINE SYNTHASE-LIKE 2"/>
    <property type="match status" value="1"/>
</dbReference>
<proteinExistence type="predicted"/>
<evidence type="ECO:0000313" key="4">
    <source>
        <dbReference type="Proteomes" id="UP000266841"/>
    </source>
</evidence>
<protein>
    <recommendedName>
        <fullName evidence="2">Threonine synthase N-terminal domain-containing protein</fullName>
    </recommendedName>
</protein>
<dbReference type="InterPro" id="IPR051166">
    <property type="entry name" value="Threonine_Synthase"/>
</dbReference>
<dbReference type="InterPro" id="IPR029144">
    <property type="entry name" value="Thr_synth_N"/>
</dbReference>
<dbReference type="Proteomes" id="UP000266841">
    <property type="component" value="Unassembled WGS sequence"/>
</dbReference>
<dbReference type="InterPro" id="IPR036052">
    <property type="entry name" value="TrpB-like_PALP_sf"/>
</dbReference>
<feature type="region of interest" description="Disordered" evidence="1">
    <location>
        <begin position="495"/>
        <end position="517"/>
    </location>
</feature>
<dbReference type="InterPro" id="IPR037158">
    <property type="entry name" value="Thr_synth_N_sf"/>
</dbReference>
<dbReference type="eggNOG" id="KOG2616">
    <property type="taxonomic scope" value="Eukaryota"/>
</dbReference>
<dbReference type="AlphaFoldDB" id="K0TBJ7"/>
<comment type="caution">
    <text evidence="3">The sequence shown here is derived from an EMBL/GenBank/DDBJ whole genome shotgun (WGS) entry which is preliminary data.</text>
</comment>
<dbReference type="Gene3D" id="3.90.1380.10">
    <property type="entry name" value="Threonine synthase, N-terminal domain"/>
    <property type="match status" value="1"/>
</dbReference>
<evidence type="ECO:0000256" key="1">
    <source>
        <dbReference type="SAM" id="MobiDB-lite"/>
    </source>
</evidence>
<reference evidence="3 4" key="1">
    <citation type="journal article" date="2012" name="Genome Biol.">
        <title>Genome and low-iron response of an oceanic diatom adapted to chronic iron limitation.</title>
        <authorList>
            <person name="Lommer M."/>
            <person name="Specht M."/>
            <person name="Roy A.S."/>
            <person name="Kraemer L."/>
            <person name="Andreson R."/>
            <person name="Gutowska M.A."/>
            <person name="Wolf J."/>
            <person name="Bergner S.V."/>
            <person name="Schilhabel M.B."/>
            <person name="Klostermeier U.C."/>
            <person name="Beiko R.G."/>
            <person name="Rosenstiel P."/>
            <person name="Hippler M."/>
            <person name="Laroche J."/>
        </authorList>
    </citation>
    <scope>NUCLEOTIDE SEQUENCE [LARGE SCALE GENOMIC DNA]</scope>
    <source>
        <strain evidence="3 4">CCMP1005</strain>
    </source>
</reference>
<keyword evidence="4" id="KW-1185">Reference proteome</keyword>
<evidence type="ECO:0000313" key="3">
    <source>
        <dbReference type="EMBL" id="EJK74499.1"/>
    </source>
</evidence>
<dbReference type="GO" id="GO:0009088">
    <property type="term" value="P:threonine biosynthetic process"/>
    <property type="evidence" value="ECO:0007669"/>
    <property type="project" value="TreeGrafter"/>
</dbReference>
<dbReference type="OrthoDB" id="5203861at2759"/>
<dbReference type="Pfam" id="PF14821">
    <property type="entry name" value="Thr_synth_N"/>
    <property type="match status" value="1"/>
</dbReference>
<organism evidence="3 4">
    <name type="scientific">Thalassiosira oceanica</name>
    <name type="common">Marine diatom</name>
    <dbReference type="NCBI Taxonomy" id="159749"/>
    <lineage>
        <taxon>Eukaryota</taxon>
        <taxon>Sar</taxon>
        <taxon>Stramenopiles</taxon>
        <taxon>Ochrophyta</taxon>
        <taxon>Bacillariophyta</taxon>
        <taxon>Coscinodiscophyceae</taxon>
        <taxon>Thalassiosirophycidae</taxon>
        <taxon>Thalassiosirales</taxon>
        <taxon>Thalassiosiraceae</taxon>
        <taxon>Thalassiosira</taxon>
    </lineage>
</organism>
<dbReference type="Pfam" id="PF24857">
    <property type="entry name" value="THR4_C"/>
    <property type="match status" value="1"/>
</dbReference>
<accession>K0TBJ7</accession>
<dbReference type="PANTHER" id="PTHR42690">
    <property type="entry name" value="THREONINE SYNTHASE FAMILY MEMBER"/>
    <property type="match status" value="1"/>
</dbReference>
<name>K0TBJ7_THAOC</name>
<feature type="domain" description="Threonine synthase N-terminal" evidence="2">
    <location>
        <begin position="2"/>
        <end position="86"/>
    </location>
</feature>
<dbReference type="OMA" id="KGYLCEP"/>
<sequence length="532" mass="58989">MKFVSTRRHDGSGEREVYTFEEALLSGYAPDGDVLPPARIRDLGASTVLGSVMLVLVLTIIKPKRIFISADEVGDDDLRDIVANSYPVEEFDDNSFVPVKRLGSSGAGGAYIAELFHGPTYCFKDLGMMPVINFLSFFASRANRPTTLLVSTTGDTGPAAVHAVNRASNPLLTILVHYPDGQISDFQRRQLTTIESRFVKVGKSPCSFLRQLLTGHFTSASFEGGGDDMDLPIKETLLENDEAKSGRKFTGINSYNIGRPLAQMVHFVWIYFRVAEQLGIRPGDASRPIDMVIPTGAMGNITALYLTKRLGLPVGFMCAGTNINDITHRVIERGEFHKKSIKRTLSEAINIEVPYNFERVAYYLTNENPHIVRRWMQSMELTQELTLDANWLERLQAEFKSARVDDNEMMQAMRDVISAHGYLLDPHTAVAVSAAEKLGYSIIDGSNADDTKNPIVIIATASPCKFEGAVTATIGIDGWDKWATESFPPRARATINAPESQPLHYPRSAGLSTSERNSKWREKMLNIIEQNF</sequence>
<dbReference type="GO" id="GO:0004795">
    <property type="term" value="F:threonine synthase activity"/>
    <property type="evidence" value="ECO:0007669"/>
    <property type="project" value="TreeGrafter"/>
</dbReference>
<gene>
    <name evidence="3" type="ORF">THAOC_03815</name>
</gene>
<evidence type="ECO:0000259" key="2">
    <source>
        <dbReference type="Pfam" id="PF14821"/>
    </source>
</evidence>
<dbReference type="SUPFAM" id="SSF53686">
    <property type="entry name" value="Tryptophan synthase beta subunit-like PLP-dependent enzymes"/>
    <property type="match status" value="1"/>
</dbReference>
<dbReference type="EMBL" id="AGNL01003610">
    <property type="protein sequence ID" value="EJK74499.1"/>
    <property type="molecule type" value="Genomic_DNA"/>
</dbReference>